<feature type="transmembrane region" description="Helical" evidence="10">
    <location>
        <begin position="439"/>
        <end position="457"/>
    </location>
</feature>
<accession>A0A7S3NHL0</accession>
<dbReference type="Pfam" id="PF00355">
    <property type="entry name" value="Rieske"/>
    <property type="match status" value="1"/>
</dbReference>
<evidence type="ECO:0000259" key="11">
    <source>
        <dbReference type="PROSITE" id="PS51296"/>
    </source>
</evidence>
<keyword evidence="6" id="KW-0560">Oxidoreductase</keyword>
<keyword evidence="7" id="KW-0408">Iron</keyword>
<keyword evidence="2 10" id="KW-0812">Transmembrane</keyword>
<dbReference type="InterPro" id="IPR050584">
    <property type="entry name" value="Cholesterol_7-desaturase"/>
</dbReference>
<keyword evidence="5 10" id="KW-1133">Transmembrane helix</keyword>
<dbReference type="InterPro" id="IPR017941">
    <property type="entry name" value="Rieske_2Fe-2S"/>
</dbReference>
<dbReference type="PANTHER" id="PTHR21266">
    <property type="entry name" value="IRON-SULFUR DOMAIN CONTAINING PROTEIN"/>
    <property type="match status" value="1"/>
</dbReference>
<evidence type="ECO:0000256" key="8">
    <source>
        <dbReference type="ARBA" id="ARBA00023014"/>
    </source>
</evidence>
<evidence type="ECO:0000313" key="12">
    <source>
        <dbReference type="EMBL" id="CAE0361062.1"/>
    </source>
</evidence>
<dbReference type="PROSITE" id="PS51296">
    <property type="entry name" value="RIESKE"/>
    <property type="match status" value="1"/>
</dbReference>
<gene>
    <name evidence="12" type="ORF">ALAG00032_LOCUS1794</name>
</gene>
<keyword evidence="4" id="KW-0479">Metal-binding</keyword>
<dbReference type="InterPro" id="IPR036922">
    <property type="entry name" value="Rieske_2Fe-2S_sf"/>
</dbReference>
<comment type="subcellular location">
    <subcellularLocation>
        <location evidence="1">Membrane</location>
    </subcellularLocation>
</comment>
<dbReference type="GO" id="GO:0051537">
    <property type="term" value="F:2 iron, 2 sulfur cluster binding"/>
    <property type="evidence" value="ECO:0007669"/>
    <property type="project" value="UniProtKB-KW"/>
</dbReference>
<evidence type="ECO:0000256" key="1">
    <source>
        <dbReference type="ARBA" id="ARBA00004370"/>
    </source>
</evidence>
<dbReference type="PANTHER" id="PTHR21266:SF32">
    <property type="entry name" value="CHOLESTEROL 7-DESATURASE NVD"/>
    <property type="match status" value="1"/>
</dbReference>
<evidence type="ECO:0000256" key="2">
    <source>
        <dbReference type="ARBA" id="ARBA00022692"/>
    </source>
</evidence>
<dbReference type="Gene3D" id="3.90.380.10">
    <property type="entry name" value="Naphthalene 1,2-dioxygenase Alpha Subunit, Chain A, domain 1"/>
    <property type="match status" value="1"/>
</dbReference>
<protein>
    <recommendedName>
        <fullName evidence="11">Rieske domain-containing protein</fullName>
    </recommendedName>
</protein>
<dbReference type="GO" id="GO:0005737">
    <property type="term" value="C:cytoplasm"/>
    <property type="evidence" value="ECO:0007669"/>
    <property type="project" value="TreeGrafter"/>
</dbReference>
<reference evidence="12" key="1">
    <citation type="submission" date="2021-01" db="EMBL/GenBank/DDBJ databases">
        <authorList>
            <person name="Corre E."/>
            <person name="Pelletier E."/>
            <person name="Niang G."/>
            <person name="Scheremetjew M."/>
            <person name="Finn R."/>
            <person name="Kale V."/>
            <person name="Holt S."/>
            <person name="Cochrane G."/>
            <person name="Meng A."/>
            <person name="Brown T."/>
            <person name="Cohen L."/>
        </authorList>
    </citation>
    <scope>NUCLEOTIDE SEQUENCE</scope>
    <source>
        <strain evidence="12">CCMP1510</strain>
    </source>
</reference>
<dbReference type="GO" id="GO:0016491">
    <property type="term" value="F:oxidoreductase activity"/>
    <property type="evidence" value="ECO:0007669"/>
    <property type="project" value="UniProtKB-KW"/>
</dbReference>
<evidence type="ECO:0000256" key="4">
    <source>
        <dbReference type="ARBA" id="ARBA00022723"/>
    </source>
</evidence>
<evidence type="ECO:0000256" key="3">
    <source>
        <dbReference type="ARBA" id="ARBA00022714"/>
    </source>
</evidence>
<keyword evidence="8" id="KW-0411">Iron-sulfur</keyword>
<evidence type="ECO:0000256" key="9">
    <source>
        <dbReference type="ARBA" id="ARBA00023136"/>
    </source>
</evidence>
<proteinExistence type="predicted"/>
<dbReference type="AlphaFoldDB" id="A0A7S3NHL0"/>
<evidence type="ECO:0000256" key="7">
    <source>
        <dbReference type="ARBA" id="ARBA00023004"/>
    </source>
</evidence>
<evidence type="ECO:0000256" key="6">
    <source>
        <dbReference type="ARBA" id="ARBA00023002"/>
    </source>
</evidence>
<dbReference type="Gene3D" id="2.102.10.10">
    <property type="entry name" value="Rieske [2Fe-2S] iron-sulphur domain"/>
    <property type="match status" value="1"/>
</dbReference>
<dbReference type="SUPFAM" id="SSF50022">
    <property type="entry name" value="ISP domain"/>
    <property type="match status" value="1"/>
</dbReference>
<feature type="domain" description="Rieske" evidence="11">
    <location>
        <begin position="55"/>
        <end position="157"/>
    </location>
</feature>
<keyword evidence="3" id="KW-0001">2Fe-2S</keyword>
<dbReference type="GO" id="GO:0046872">
    <property type="term" value="F:metal ion binding"/>
    <property type="evidence" value="ECO:0007669"/>
    <property type="project" value="UniProtKB-KW"/>
</dbReference>
<dbReference type="SUPFAM" id="SSF55961">
    <property type="entry name" value="Bet v1-like"/>
    <property type="match status" value="1"/>
</dbReference>
<evidence type="ECO:0000256" key="5">
    <source>
        <dbReference type="ARBA" id="ARBA00022989"/>
    </source>
</evidence>
<sequence>MSFLKTQKYSAFVSLIAIVQALQSGRIFREDKFRRTQLRLAAVNGEPLPEYCKSWFPIGLSSEEIDRPLSVTVLKKKLVLWKSVDGWKCADDVCPHRAAALSAGKINKDGDLTCRFHGWSFNAHGACSKCPNALDTLPKIGLSRMYEVREEAGLIFVWMGDKQFDASTDPPIPVPSGNFTNDTSWLVTIPGVSWESMIENSLDPTHAPQLHEGTFFSADAIPMKNFEIESSNTAGLKLTHSGYSTKNKDMNATRTFVAPCLVDVCYEFSNGKKQQFPLYFVPRTESTTTVFAGGLAFLPRTSIISRFFSDLAHIFFFTRESLWIFNYQDTQIMIGQDQRRNNFKQAAFSPTATSPSDVGVAALQSWLNTYGRPFSGVVSSSPSHSSSRWNIHGRHCSICTRGLLRINALQKQTSRVSFLAAALSISTLFLFQLDRLRLFAGLALFALLTSGFSSFLLKTRKAFLKGNKPTHDLWIRSDVFPTAAL</sequence>
<keyword evidence="9 10" id="KW-0472">Membrane</keyword>
<dbReference type="EMBL" id="HBIJ01002619">
    <property type="protein sequence ID" value="CAE0361062.1"/>
    <property type="molecule type" value="Transcribed_RNA"/>
</dbReference>
<organism evidence="12">
    <name type="scientific">Aureoumbra lagunensis</name>
    <dbReference type="NCBI Taxonomy" id="44058"/>
    <lineage>
        <taxon>Eukaryota</taxon>
        <taxon>Sar</taxon>
        <taxon>Stramenopiles</taxon>
        <taxon>Ochrophyta</taxon>
        <taxon>Pelagophyceae</taxon>
        <taxon>Pelagomonadales</taxon>
        <taxon>Aureoumbra</taxon>
    </lineage>
</organism>
<name>A0A7S3NHL0_9STRA</name>
<dbReference type="GO" id="GO:0016020">
    <property type="term" value="C:membrane"/>
    <property type="evidence" value="ECO:0007669"/>
    <property type="project" value="UniProtKB-SubCell"/>
</dbReference>
<evidence type="ECO:0000256" key="10">
    <source>
        <dbReference type="SAM" id="Phobius"/>
    </source>
</evidence>